<gene>
    <name evidence="2" type="ORF">E2C01_050396</name>
</gene>
<accession>A0A5B7GGA4</accession>
<keyword evidence="3" id="KW-1185">Reference proteome</keyword>
<dbReference type="EMBL" id="VSRR010013937">
    <property type="protein sequence ID" value="MPC56435.1"/>
    <property type="molecule type" value="Genomic_DNA"/>
</dbReference>
<evidence type="ECO:0000313" key="3">
    <source>
        <dbReference type="Proteomes" id="UP000324222"/>
    </source>
</evidence>
<dbReference type="Proteomes" id="UP000324222">
    <property type="component" value="Unassembled WGS sequence"/>
</dbReference>
<protein>
    <submittedName>
        <fullName evidence="2">Uncharacterized protein</fullName>
    </submittedName>
</protein>
<dbReference type="AlphaFoldDB" id="A0A5B7GGA4"/>
<proteinExistence type="predicted"/>
<sequence length="85" mass="9462">MGRCHICSPPAPPVKNRTRGSSCPSQDTGISLAFPCIRHTGRQAPLMPWHLRCMHGQTPPAEPDWDHGKRLAHALSLDRDPDLYL</sequence>
<evidence type="ECO:0000313" key="2">
    <source>
        <dbReference type="EMBL" id="MPC56435.1"/>
    </source>
</evidence>
<reference evidence="2 3" key="1">
    <citation type="submission" date="2019-05" db="EMBL/GenBank/DDBJ databases">
        <title>Another draft genome of Portunus trituberculatus and its Hox gene families provides insights of decapod evolution.</title>
        <authorList>
            <person name="Jeong J.-H."/>
            <person name="Song I."/>
            <person name="Kim S."/>
            <person name="Choi T."/>
            <person name="Kim D."/>
            <person name="Ryu S."/>
            <person name="Kim W."/>
        </authorList>
    </citation>
    <scope>NUCLEOTIDE SEQUENCE [LARGE SCALE GENOMIC DNA]</scope>
    <source>
        <tissue evidence="2">Muscle</tissue>
    </source>
</reference>
<comment type="caution">
    <text evidence="2">The sequence shown here is derived from an EMBL/GenBank/DDBJ whole genome shotgun (WGS) entry which is preliminary data.</text>
</comment>
<organism evidence="2 3">
    <name type="scientific">Portunus trituberculatus</name>
    <name type="common">Swimming crab</name>
    <name type="synonym">Neptunus trituberculatus</name>
    <dbReference type="NCBI Taxonomy" id="210409"/>
    <lineage>
        <taxon>Eukaryota</taxon>
        <taxon>Metazoa</taxon>
        <taxon>Ecdysozoa</taxon>
        <taxon>Arthropoda</taxon>
        <taxon>Crustacea</taxon>
        <taxon>Multicrustacea</taxon>
        <taxon>Malacostraca</taxon>
        <taxon>Eumalacostraca</taxon>
        <taxon>Eucarida</taxon>
        <taxon>Decapoda</taxon>
        <taxon>Pleocyemata</taxon>
        <taxon>Brachyura</taxon>
        <taxon>Eubrachyura</taxon>
        <taxon>Portunoidea</taxon>
        <taxon>Portunidae</taxon>
        <taxon>Portuninae</taxon>
        <taxon>Portunus</taxon>
    </lineage>
</organism>
<name>A0A5B7GGA4_PORTR</name>
<feature type="region of interest" description="Disordered" evidence="1">
    <location>
        <begin position="1"/>
        <end position="24"/>
    </location>
</feature>
<evidence type="ECO:0000256" key="1">
    <source>
        <dbReference type="SAM" id="MobiDB-lite"/>
    </source>
</evidence>